<dbReference type="OrthoDB" id="9803333at2"/>
<dbReference type="SUPFAM" id="SSF51735">
    <property type="entry name" value="NAD(P)-binding Rossmann-fold domains"/>
    <property type="match status" value="1"/>
</dbReference>
<dbReference type="Pfam" id="PF13561">
    <property type="entry name" value="adh_short_C2"/>
    <property type="match status" value="1"/>
</dbReference>
<dbReference type="PANTHER" id="PTHR43477">
    <property type="entry name" value="DIHYDROANTICAPSIN 7-DEHYDROGENASE"/>
    <property type="match status" value="1"/>
</dbReference>
<protein>
    <submittedName>
        <fullName evidence="3">SDR family oxidoreductase</fullName>
    </submittedName>
</protein>
<dbReference type="InterPro" id="IPR020904">
    <property type="entry name" value="Sc_DH/Rdtase_CS"/>
</dbReference>
<keyword evidence="2" id="KW-0560">Oxidoreductase</keyword>
<keyword evidence="4" id="KW-1185">Reference proteome</keyword>
<reference evidence="3 4" key="1">
    <citation type="submission" date="2019-08" db="EMBL/GenBank/DDBJ databases">
        <title>Complete genome sequence of Terriglobus albidus strain ORNL.</title>
        <authorList>
            <person name="Podar M."/>
        </authorList>
    </citation>
    <scope>NUCLEOTIDE SEQUENCE [LARGE SCALE GENOMIC DNA]</scope>
    <source>
        <strain evidence="3 4">ORNL</strain>
    </source>
</reference>
<sequence>MSTVANTTYQSSQTKTALITGGGSGIGEAICRKLGQEGLRVIVADLDMAAATRVASELPNARPLHIDVGSEESVAAATAGIDGLDILVNNAGVGMVGSIAETETAEFERVMRVNVNSVFYVTRSFLPKLLAARGSIINIASVAGLVGIKRRFAYCASKGAVVAMTRQLAVEYPRELRVNCICPGTIDSPFVAGYLAKYHAGEEEKVRAELNDRQPVGRLGHPSEVAALVRYLCSPEADFMHGAALALDGGWTAA</sequence>
<dbReference type="PRINTS" id="PR00080">
    <property type="entry name" value="SDRFAMILY"/>
</dbReference>
<dbReference type="Proteomes" id="UP000321820">
    <property type="component" value="Chromosome"/>
</dbReference>
<dbReference type="AlphaFoldDB" id="A0A5B9EAY7"/>
<dbReference type="PANTHER" id="PTHR43477:SF1">
    <property type="entry name" value="DIHYDROANTICAPSIN 7-DEHYDROGENASE"/>
    <property type="match status" value="1"/>
</dbReference>
<dbReference type="CDD" id="cd05233">
    <property type="entry name" value="SDR_c"/>
    <property type="match status" value="1"/>
</dbReference>
<proteinExistence type="inferred from homology"/>
<comment type="similarity">
    <text evidence="1">Belongs to the short-chain dehydrogenases/reductases (SDR) family.</text>
</comment>
<dbReference type="GO" id="GO:0016491">
    <property type="term" value="F:oxidoreductase activity"/>
    <property type="evidence" value="ECO:0007669"/>
    <property type="project" value="UniProtKB-KW"/>
</dbReference>
<evidence type="ECO:0000256" key="2">
    <source>
        <dbReference type="ARBA" id="ARBA00023002"/>
    </source>
</evidence>
<dbReference type="InterPro" id="IPR036291">
    <property type="entry name" value="NAD(P)-bd_dom_sf"/>
</dbReference>
<dbReference type="PRINTS" id="PR00081">
    <property type="entry name" value="GDHRDH"/>
</dbReference>
<dbReference type="RefSeq" id="WP_147648117.1">
    <property type="nucleotide sequence ID" value="NZ_CP042806.1"/>
</dbReference>
<dbReference type="KEGG" id="talb:FTW19_13475"/>
<dbReference type="InterPro" id="IPR051122">
    <property type="entry name" value="SDR_DHRS6-like"/>
</dbReference>
<dbReference type="Gene3D" id="3.40.50.720">
    <property type="entry name" value="NAD(P)-binding Rossmann-like Domain"/>
    <property type="match status" value="1"/>
</dbReference>
<evidence type="ECO:0000313" key="3">
    <source>
        <dbReference type="EMBL" id="QEE28919.1"/>
    </source>
</evidence>
<evidence type="ECO:0000313" key="4">
    <source>
        <dbReference type="Proteomes" id="UP000321820"/>
    </source>
</evidence>
<gene>
    <name evidence="3" type="ORF">FTW19_13475</name>
</gene>
<organism evidence="3 4">
    <name type="scientific">Terriglobus albidus</name>
    <dbReference type="NCBI Taxonomy" id="1592106"/>
    <lineage>
        <taxon>Bacteria</taxon>
        <taxon>Pseudomonadati</taxon>
        <taxon>Acidobacteriota</taxon>
        <taxon>Terriglobia</taxon>
        <taxon>Terriglobales</taxon>
        <taxon>Acidobacteriaceae</taxon>
        <taxon>Terriglobus</taxon>
    </lineage>
</organism>
<name>A0A5B9EAY7_9BACT</name>
<dbReference type="FunFam" id="3.40.50.720:FF:000084">
    <property type="entry name" value="Short-chain dehydrogenase reductase"/>
    <property type="match status" value="1"/>
</dbReference>
<dbReference type="PROSITE" id="PS00061">
    <property type="entry name" value="ADH_SHORT"/>
    <property type="match status" value="1"/>
</dbReference>
<accession>A0A5B9EAY7</accession>
<dbReference type="EMBL" id="CP042806">
    <property type="protein sequence ID" value="QEE28919.1"/>
    <property type="molecule type" value="Genomic_DNA"/>
</dbReference>
<evidence type="ECO:0000256" key="1">
    <source>
        <dbReference type="ARBA" id="ARBA00006484"/>
    </source>
</evidence>
<dbReference type="InterPro" id="IPR002347">
    <property type="entry name" value="SDR_fam"/>
</dbReference>